<proteinExistence type="predicted"/>
<dbReference type="SMART" id="SM00320">
    <property type="entry name" value="WD40"/>
    <property type="match status" value="1"/>
</dbReference>
<dbReference type="Gene3D" id="2.130.10.10">
    <property type="entry name" value="YVTN repeat-like/Quinoprotein amine dehydrogenase"/>
    <property type="match status" value="1"/>
</dbReference>
<dbReference type="GO" id="GO:0005783">
    <property type="term" value="C:endoplasmic reticulum"/>
    <property type="evidence" value="ECO:0007669"/>
    <property type="project" value="TreeGrafter"/>
</dbReference>
<keyword evidence="3" id="KW-1133">Transmembrane helix</keyword>
<dbReference type="InterPro" id="IPR015943">
    <property type="entry name" value="WD40/YVTN_repeat-like_dom_sf"/>
</dbReference>
<dbReference type="Proteomes" id="UP000046393">
    <property type="component" value="Unplaced"/>
</dbReference>
<reference evidence="5" key="1">
    <citation type="submission" date="2017-02" db="UniProtKB">
        <authorList>
            <consortium name="WormBaseParasite"/>
        </authorList>
    </citation>
    <scope>IDENTIFICATION</scope>
</reference>
<dbReference type="InterPro" id="IPR036322">
    <property type="entry name" value="WD40_repeat_dom_sf"/>
</dbReference>
<evidence type="ECO:0000256" key="1">
    <source>
        <dbReference type="PROSITE-ProRule" id="PRU00221"/>
    </source>
</evidence>
<evidence type="ECO:0000313" key="4">
    <source>
        <dbReference type="Proteomes" id="UP000046393"/>
    </source>
</evidence>
<sequence>MTVTVDTDLTFVGSVFIIVSGIAAFLIAFFVWTRWDQPKKSRKQNSHEVSEEESQPKVVEKPNPFRKSSKQTKWKAEKTREVAYSHPWLLTTLKGHVGQILDIDFSPNGKFLISVCKDRTMFLWHTKDFYEREHKFVRGNIDLDNASRVAFGPDSKSVLLSLQMNNKLSVYKIVKKEETSHGYRLLPVENVDFAEEHDRDINGVGFACNGA</sequence>
<feature type="repeat" description="WD" evidence="1">
    <location>
        <begin position="93"/>
        <end position="124"/>
    </location>
</feature>
<feature type="region of interest" description="Disordered" evidence="2">
    <location>
        <begin position="42"/>
        <end position="73"/>
    </location>
</feature>
<evidence type="ECO:0000256" key="2">
    <source>
        <dbReference type="SAM" id="MobiDB-lite"/>
    </source>
</evidence>
<dbReference type="InterPro" id="IPR042410">
    <property type="entry name" value="WBSCR13"/>
</dbReference>
<evidence type="ECO:0000256" key="3">
    <source>
        <dbReference type="SAM" id="Phobius"/>
    </source>
</evidence>
<evidence type="ECO:0000313" key="5">
    <source>
        <dbReference type="WBParaSite" id="SMUV_0000493101-mRNA-1"/>
    </source>
</evidence>
<dbReference type="WBParaSite" id="SMUV_0000493101-mRNA-1">
    <property type="protein sequence ID" value="SMUV_0000493101-mRNA-1"/>
    <property type="gene ID" value="SMUV_0000493101"/>
</dbReference>
<dbReference type="GO" id="GO:0030968">
    <property type="term" value="P:endoplasmic reticulum unfolded protein response"/>
    <property type="evidence" value="ECO:0007669"/>
    <property type="project" value="TreeGrafter"/>
</dbReference>
<dbReference type="Pfam" id="PF00400">
    <property type="entry name" value="WD40"/>
    <property type="match status" value="1"/>
</dbReference>
<dbReference type="PANTHER" id="PTHR44321">
    <property type="entry name" value="TRANSDUCIN BETA-LIKE PROTEIN 2"/>
    <property type="match status" value="1"/>
</dbReference>
<feature type="compositionally biased region" description="Basic and acidic residues" evidence="2">
    <location>
        <begin position="45"/>
        <end position="60"/>
    </location>
</feature>
<dbReference type="InterPro" id="IPR001680">
    <property type="entry name" value="WD40_rpt"/>
</dbReference>
<feature type="transmembrane region" description="Helical" evidence="3">
    <location>
        <begin position="12"/>
        <end position="33"/>
    </location>
</feature>
<dbReference type="AlphaFoldDB" id="A0A0N5AKB6"/>
<dbReference type="PROSITE" id="PS50082">
    <property type="entry name" value="WD_REPEATS_2"/>
    <property type="match status" value="1"/>
</dbReference>
<dbReference type="PROSITE" id="PS50294">
    <property type="entry name" value="WD_REPEATS_REGION"/>
    <property type="match status" value="1"/>
</dbReference>
<keyword evidence="3" id="KW-0472">Membrane</keyword>
<protein>
    <submittedName>
        <fullName evidence="5">WD_REPEATS_REGION domain-containing protein</fullName>
    </submittedName>
</protein>
<dbReference type="PANTHER" id="PTHR44321:SF1">
    <property type="entry name" value="TRANSDUCIN BETA-LIKE PROTEIN 2"/>
    <property type="match status" value="1"/>
</dbReference>
<dbReference type="SUPFAM" id="SSF50978">
    <property type="entry name" value="WD40 repeat-like"/>
    <property type="match status" value="1"/>
</dbReference>
<accession>A0A0N5AKB6</accession>
<keyword evidence="1" id="KW-0853">WD repeat</keyword>
<name>A0A0N5AKB6_9BILA</name>
<keyword evidence="4" id="KW-1185">Reference proteome</keyword>
<dbReference type="STRING" id="451379.A0A0N5AKB6"/>
<organism evidence="4 5">
    <name type="scientific">Syphacia muris</name>
    <dbReference type="NCBI Taxonomy" id="451379"/>
    <lineage>
        <taxon>Eukaryota</taxon>
        <taxon>Metazoa</taxon>
        <taxon>Ecdysozoa</taxon>
        <taxon>Nematoda</taxon>
        <taxon>Chromadorea</taxon>
        <taxon>Rhabditida</taxon>
        <taxon>Spirurina</taxon>
        <taxon>Oxyuridomorpha</taxon>
        <taxon>Oxyuroidea</taxon>
        <taxon>Oxyuridae</taxon>
        <taxon>Syphacia</taxon>
    </lineage>
</organism>
<keyword evidence="3" id="KW-0812">Transmembrane</keyword>